<feature type="transmembrane region" description="Helical" evidence="1">
    <location>
        <begin position="6"/>
        <end position="27"/>
    </location>
</feature>
<dbReference type="RefSeq" id="XP_007321667.1">
    <property type="nucleotide sequence ID" value="XM_007321605.1"/>
</dbReference>
<protein>
    <submittedName>
        <fullName evidence="2">Uncharacterized protein</fullName>
    </submittedName>
</protein>
<evidence type="ECO:0000256" key="1">
    <source>
        <dbReference type="SAM" id="Phobius"/>
    </source>
</evidence>
<keyword evidence="1" id="KW-1133">Transmembrane helix</keyword>
<dbReference type="OrthoDB" id="3038299at2759"/>
<keyword evidence="1" id="KW-0812">Transmembrane</keyword>
<sequence length="144" mass="16341">MFFRLGLTIVGLPVAIYCLSLCIWSWLRRRLLITQTGWTDIPLLGKGRQEAGKIKGTVVVCGGSIGGLLTARICHDHFERVIIVEPEAWLSTSDGRETQAWTQKYQRYRVVQYYSLQAVQVFLFTALKAIFPNFEDECIASGIR</sequence>
<gene>
    <name evidence="2" type="ORF">SERLADRAFT_372527</name>
</gene>
<accession>F8P5J4</accession>
<dbReference type="GeneID" id="18810438"/>
<dbReference type="Proteomes" id="UP000008064">
    <property type="component" value="Unassembled WGS sequence"/>
</dbReference>
<dbReference type="HOGENOM" id="CLU_154300_0_0_1"/>
<evidence type="ECO:0000313" key="2">
    <source>
        <dbReference type="EMBL" id="EGO21881.1"/>
    </source>
</evidence>
<dbReference type="KEGG" id="sla:SERLADRAFT_372527"/>
<dbReference type="EMBL" id="GL945438">
    <property type="protein sequence ID" value="EGO21881.1"/>
    <property type="molecule type" value="Genomic_DNA"/>
</dbReference>
<dbReference type="AlphaFoldDB" id="F8P5J4"/>
<name>F8P5J4_SERL9</name>
<organism>
    <name type="scientific">Serpula lacrymans var. lacrymans (strain S7.9)</name>
    <name type="common">Dry rot fungus</name>
    <dbReference type="NCBI Taxonomy" id="578457"/>
    <lineage>
        <taxon>Eukaryota</taxon>
        <taxon>Fungi</taxon>
        <taxon>Dikarya</taxon>
        <taxon>Basidiomycota</taxon>
        <taxon>Agaricomycotina</taxon>
        <taxon>Agaricomycetes</taxon>
        <taxon>Agaricomycetidae</taxon>
        <taxon>Boletales</taxon>
        <taxon>Coniophorineae</taxon>
        <taxon>Serpulaceae</taxon>
        <taxon>Serpula</taxon>
    </lineage>
</organism>
<keyword evidence="1" id="KW-0472">Membrane</keyword>
<reference evidence="2" key="1">
    <citation type="submission" date="2011-04" db="EMBL/GenBank/DDBJ databases">
        <title>Evolution of plant cell wall degrading machinery underlies the functional diversity of forest fungi.</title>
        <authorList>
            <consortium name="US DOE Joint Genome Institute (JGI-PGF)"/>
            <person name="Eastwood D.C."/>
            <person name="Floudas D."/>
            <person name="Binder M."/>
            <person name="Majcherczyk A."/>
            <person name="Schneider P."/>
            <person name="Aerts A."/>
            <person name="Asiegbu F.O."/>
            <person name="Baker S.E."/>
            <person name="Barry K."/>
            <person name="Bendiksby M."/>
            <person name="Blumentritt M."/>
            <person name="Coutinho P.M."/>
            <person name="Cullen D."/>
            <person name="Cullen D."/>
            <person name="Gathman A."/>
            <person name="Goodell B."/>
            <person name="Henrissat B."/>
            <person name="Ihrmark K."/>
            <person name="Kauserud H."/>
            <person name="Kohler A."/>
            <person name="LaButti K."/>
            <person name="Lapidus A."/>
            <person name="Lavin J.L."/>
            <person name="Lee Y.-H."/>
            <person name="Lindquist E."/>
            <person name="Lilly W."/>
            <person name="Lucas S."/>
            <person name="Morin E."/>
            <person name="Murat C."/>
            <person name="Oguiza J.A."/>
            <person name="Park J."/>
            <person name="Pisabarro A.G."/>
            <person name="Riley R."/>
            <person name="Rosling A."/>
            <person name="Salamov A."/>
            <person name="Schmidt O."/>
            <person name="Schmutz J."/>
            <person name="Skrede I."/>
            <person name="Stenlid J."/>
            <person name="Wiebenga A."/>
            <person name="Xie X."/>
            <person name="Kues U."/>
            <person name="Hibbett D.S."/>
            <person name="Hoffmeister D."/>
            <person name="Hogberg N."/>
            <person name="Martin F."/>
            <person name="Grigoriev I.V."/>
            <person name="Watkinson S.C."/>
        </authorList>
    </citation>
    <scope>NUCLEOTIDE SEQUENCE</scope>
    <source>
        <strain evidence="2">S7.9</strain>
    </source>
</reference>
<proteinExistence type="predicted"/>